<dbReference type="RefSeq" id="WP_267637409.1">
    <property type="nucleotide sequence ID" value="NZ_JAODIY010000009.1"/>
</dbReference>
<evidence type="ECO:0000256" key="1">
    <source>
        <dbReference type="SAM" id="MobiDB-lite"/>
    </source>
</evidence>
<feature type="compositionally biased region" description="Basic and acidic residues" evidence="1">
    <location>
        <begin position="246"/>
        <end position="257"/>
    </location>
</feature>
<dbReference type="EMBL" id="JBHSZQ010000047">
    <property type="protein sequence ID" value="MFC7126765.1"/>
    <property type="molecule type" value="Genomic_DNA"/>
</dbReference>
<evidence type="ECO:0000313" key="3">
    <source>
        <dbReference type="Proteomes" id="UP001596414"/>
    </source>
</evidence>
<name>A0ABD5X6E1_9EURY</name>
<evidence type="ECO:0008006" key="4">
    <source>
        <dbReference type="Google" id="ProtNLM"/>
    </source>
</evidence>
<sequence length="257" mass="30070">MIFWRAIRHLLFFSIVGKRINQKPIFNDIIFYLFREGTNIYTKYRLKIWGTHTDADPFKIIQVNPDKIENISGLDFGHSGEVRSGDWDQSTKKFIEENPVAQSIKLHFENSVPWRETPLYSVFQQELNTRGDAWGYKSMSDFEKRCEEIENLYNSIATDGYLTNREVYRQNRSRAHAKNNDGLHPNIHEVNVDIGRDGQLLWRRVGQNRLAIAKVLNLDKIPVRVAVRHTEWQQTRETIQSGDQQSADHPDLIDTLT</sequence>
<evidence type="ECO:0000313" key="2">
    <source>
        <dbReference type="EMBL" id="MFC7126765.1"/>
    </source>
</evidence>
<reference evidence="2 3" key="1">
    <citation type="journal article" date="2014" name="Int. J. Syst. Evol. Microbiol.">
        <title>Complete genome sequence of Corynebacterium casei LMG S-19264T (=DSM 44701T), isolated from a smear-ripened cheese.</title>
        <authorList>
            <consortium name="US DOE Joint Genome Institute (JGI-PGF)"/>
            <person name="Walter F."/>
            <person name="Albersmeier A."/>
            <person name="Kalinowski J."/>
            <person name="Ruckert C."/>
        </authorList>
    </citation>
    <scope>NUCLEOTIDE SEQUENCE [LARGE SCALE GENOMIC DNA]</scope>
    <source>
        <strain evidence="2 3">CGMCC 4.7215</strain>
    </source>
</reference>
<dbReference type="AlphaFoldDB" id="A0ABD5X6E1"/>
<feature type="compositionally biased region" description="Polar residues" evidence="1">
    <location>
        <begin position="235"/>
        <end position="245"/>
    </location>
</feature>
<feature type="region of interest" description="Disordered" evidence="1">
    <location>
        <begin position="235"/>
        <end position="257"/>
    </location>
</feature>
<comment type="caution">
    <text evidence="2">The sequence shown here is derived from an EMBL/GenBank/DDBJ whole genome shotgun (WGS) entry which is preliminary data.</text>
</comment>
<gene>
    <name evidence="2" type="ORF">ACFQJ7_12145</name>
</gene>
<protein>
    <recommendedName>
        <fullName evidence="4">ParB-like nuclease domain-containing protein</fullName>
    </recommendedName>
</protein>
<accession>A0ABD5X6E1</accession>
<organism evidence="2 3">
    <name type="scientific">Halovenus rubra</name>
    <dbReference type="NCBI Taxonomy" id="869890"/>
    <lineage>
        <taxon>Archaea</taxon>
        <taxon>Methanobacteriati</taxon>
        <taxon>Methanobacteriota</taxon>
        <taxon>Stenosarchaea group</taxon>
        <taxon>Halobacteria</taxon>
        <taxon>Halobacteriales</taxon>
        <taxon>Haloarculaceae</taxon>
        <taxon>Halovenus</taxon>
    </lineage>
</organism>
<proteinExistence type="predicted"/>
<dbReference type="Proteomes" id="UP001596414">
    <property type="component" value="Unassembled WGS sequence"/>
</dbReference>